<dbReference type="InterPro" id="IPR032823">
    <property type="entry name" value="BCA_ABC_TP_C"/>
</dbReference>
<reference evidence="7 8" key="1">
    <citation type="submission" date="2020-10" db="EMBL/GenBank/DDBJ databases">
        <title>Ca. Dormibacterota MAGs.</title>
        <authorList>
            <person name="Montgomery K."/>
        </authorList>
    </citation>
    <scope>NUCLEOTIDE SEQUENCE [LARGE SCALE GENOMIC DNA]</scope>
    <source>
        <strain evidence="7">SC8811_S16_3</strain>
    </source>
</reference>
<dbReference type="GO" id="GO:0015658">
    <property type="term" value="F:branched-chain amino acid transmembrane transporter activity"/>
    <property type="evidence" value="ECO:0007669"/>
    <property type="project" value="TreeGrafter"/>
</dbReference>
<keyword evidence="5" id="KW-0029">Amino-acid transport</keyword>
<protein>
    <submittedName>
        <fullName evidence="7">ATP-binding cassette domain-containing protein</fullName>
    </submittedName>
</protein>
<dbReference type="SUPFAM" id="SSF52540">
    <property type="entry name" value="P-loop containing nucleoside triphosphate hydrolases"/>
    <property type="match status" value="2"/>
</dbReference>
<gene>
    <name evidence="7" type="ORF">JF888_04000</name>
</gene>
<dbReference type="Pfam" id="PF00005">
    <property type="entry name" value="ABC_tran"/>
    <property type="match status" value="2"/>
</dbReference>
<dbReference type="EMBL" id="JAEKNQ010000019">
    <property type="protein sequence ID" value="MBJ7602344.1"/>
    <property type="molecule type" value="Genomic_DNA"/>
</dbReference>
<dbReference type="PANTHER" id="PTHR43820:SF4">
    <property type="entry name" value="HIGH-AFFINITY BRANCHED-CHAIN AMINO ACID TRANSPORT ATP-BINDING PROTEIN LIVF"/>
    <property type="match status" value="1"/>
</dbReference>
<dbReference type="FunFam" id="3.40.50.300:FF:000421">
    <property type="entry name" value="Branched-chain amino acid ABC transporter ATP-binding protein"/>
    <property type="match status" value="1"/>
</dbReference>
<evidence type="ECO:0000313" key="7">
    <source>
        <dbReference type="EMBL" id="MBJ7602344.1"/>
    </source>
</evidence>
<dbReference type="GO" id="GO:0016887">
    <property type="term" value="F:ATP hydrolysis activity"/>
    <property type="evidence" value="ECO:0007669"/>
    <property type="project" value="InterPro"/>
</dbReference>
<dbReference type="CDD" id="cd03219">
    <property type="entry name" value="ABC_Mj1267_LivG_branched"/>
    <property type="match status" value="1"/>
</dbReference>
<evidence type="ECO:0000256" key="3">
    <source>
        <dbReference type="ARBA" id="ARBA00022741"/>
    </source>
</evidence>
<dbReference type="SMART" id="SM00382">
    <property type="entry name" value="AAA"/>
    <property type="match status" value="2"/>
</dbReference>
<keyword evidence="3" id="KW-0547">Nucleotide-binding</keyword>
<dbReference type="GO" id="GO:0015807">
    <property type="term" value="P:L-amino acid transport"/>
    <property type="evidence" value="ECO:0007669"/>
    <property type="project" value="TreeGrafter"/>
</dbReference>
<organism evidence="7 8">
    <name type="scientific">Candidatus Dormiibacter inghamiae</name>
    <dbReference type="NCBI Taxonomy" id="3127013"/>
    <lineage>
        <taxon>Bacteria</taxon>
        <taxon>Bacillati</taxon>
        <taxon>Candidatus Dormiibacterota</taxon>
        <taxon>Candidatus Dormibacteria</taxon>
        <taxon>Candidatus Dormibacterales</taxon>
        <taxon>Candidatus Dormibacteraceae</taxon>
        <taxon>Candidatus Dormiibacter</taxon>
    </lineage>
</organism>
<dbReference type="InterPro" id="IPR017871">
    <property type="entry name" value="ABC_transporter-like_CS"/>
</dbReference>
<dbReference type="PROSITE" id="PS50893">
    <property type="entry name" value="ABC_TRANSPORTER_2"/>
    <property type="match status" value="2"/>
</dbReference>
<dbReference type="AlphaFoldDB" id="A0A934NCW7"/>
<dbReference type="InterPro" id="IPR003593">
    <property type="entry name" value="AAA+_ATPase"/>
</dbReference>
<sequence length="532" mass="56601">MPAHLLTLSGVTRHFGGVQAVDQVSLEIETGTIFGLIGPNGAGKTTLVNLITGYVALQSGRIELEGQPIGGRAPHQIASLGVARTFQTIRLYKQLTALANVLVGMHSRRKHDTLQQLGLLPVFRRGQLQRVAEARQLLSRVGLEPERFQNRRAMTLSYGDQRRLEIARALALGPRLLLLDEPAAGMNPAEKDRIRELIEELNAEGLTILLIDHDMRLVMGVCRQLAVLNFGRRIALGTPAEVSADPAVVTAYLGTQAGEEGATAAPGAAGPELEAPVGAALRVADPTESVHPTDAPAAMLQVRELRVGYGAVEAVKGVTFSVDKGEVVALIGANGAGKSTILNALSGVLRPHSGSAVFDGLDLGTAPTHRIVSHGLIQVPEGREVLARQTVRENLALGAWSRRDGRAVAREIEELMERFEILGKRRNLAAGQLSGGEQQILAIARGLLGKPRLLLLDEPSLGLAPQTVDLVFGVIEQIHAAGTTILLVEQNALRALEVAGRAYVVETGRILLTGTGEALRQDPAVRKAYLGG</sequence>
<keyword evidence="4 7" id="KW-0067">ATP-binding</keyword>
<dbReference type="InterPro" id="IPR052156">
    <property type="entry name" value="BCAA_Transport_ATP-bd_LivF"/>
</dbReference>
<evidence type="ECO:0000259" key="6">
    <source>
        <dbReference type="PROSITE" id="PS50893"/>
    </source>
</evidence>
<evidence type="ECO:0000256" key="1">
    <source>
        <dbReference type="ARBA" id="ARBA00005417"/>
    </source>
</evidence>
<dbReference type="RefSeq" id="WP_338176799.1">
    <property type="nucleotide sequence ID" value="NZ_JAEKNQ010000019.1"/>
</dbReference>
<feature type="domain" description="ABC transporter" evidence="6">
    <location>
        <begin position="300"/>
        <end position="532"/>
    </location>
</feature>
<evidence type="ECO:0000313" key="8">
    <source>
        <dbReference type="Proteomes" id="UP000620075"/>
    </source>
</evidence>
<dbReference type="Gene3D" id="3.40.50.300">
    <property type="entry name" value="P-loop containing nucleotide triphosphate hydrolases"/>
    <property type="match status" value="2"/>
</dbReference>
<evidence type="ECO:0000256" key="4">
    <source>
        <dbReference type="ARBA" id="ARBA00022840"/>
    </source>
</evidence>
<feature type="domain" description="ABC transporter" evidence="6">
    <location>
        <begin position="6"/>
        <end position="255"/>
    </location>
</feature>
<dbReference type="InterPro" id="IPR027417">
    <property type="entry name" value="P-loop_NTPase"/>
</dbReference>
<dbReference type="InterPro" id="IPR003439">
    <property type="entry name" value="ABC_transporter-like_ATP-bd"/>
</dbReference>
<name>A0A934NCW7_9BACT</name>
<dbReference type="Pfam" id="PF12399">
    <property type="entry name" value="BCA_ABC_TP_C"/>
    <property type="match status" value="1"/>
</dbReference>
<dbReference type="GO" id="GO:0005524">
    <property type="term" value="F:ATP binding"/>
    <property type="evidence" value="ECO:0007669"/>
    <property type="project" value="UniProtKB-KW"/>
</dbReference>
<comment type="similarity">
    <text evidence="1">Belongs to the ABC transporter superfamily.</text>
</comment>
<dbReference type="Proteomes" id="UP000620075">
    <property type="component" value="Unassembled WGS sequence"/>
</dbReference>
<evidence type="ECO:0000256" key="2">
    <source>
        <dbReference type="ARBA" id="ARBA00022448"/>
    </source>
</evidence>
<dbReference type="PANTHER" id="PTHR43820">
    <property type="entry name" value="HIGH-AFFINITY BRANCHED-CHAIN AMINO ACID TRANSPORT ATP-BINDING PROTEIN LIVF"/>
    <property type="match status" value="1"/>
</dbReference>
<dbReference type="CDD" id="cd03224">
    <property type="entry name" value="ABC_TM1139_LivF_branched"/>
    <property type="match status" value="1"/>
</dbReference>
<accession>A0A934NCW7</accession>
<comment type="caution">
    <text evidence="7">The sequence shown here is derived from an EMBL/GenBank/DDBJ whole genome shotgun (WGS) entry which is preliminary data.</text>
</comment>
<dbReference type="PROSITE" id="PS00211">
    <property type="entry name" value="ABC_TRANSPORTER_1"/>
    <property type="match status" value="1"/>
</dbReference>
<keyword evidence="2" id="KW-0813">Transport</keyword>
<proteinExistence type="inferred from homology"/>
<evidence type="ECO:0000256" key="5">
    <source>
        <dbReference type="ARBA" id="ARBA00022970"/>
    </source>
</evidence>